<protein>
    <submittedName>
        <fullName evidence="3">Phosphoesterase PA-phosphatase</fullName>
    </submittedName>
</protein>
<dbReference type="CDD" id="cd03392">
    <property type="entry name" value="PAP2_like_2"/>
    <property type="match status" value="1"/>
</dbReference>
<organism evidence="3 4">
    <name type="scientific">Rathayibacter festucae DSM 15932</name>
    <dbReference type="NCBI Taxonomy" id="1328866"/>
    <lineage>
        <taxon>Bacteria</taxon>
        <taxon>Bacillati</taxon>
        <taxon>Actinomycetota</taxon>
        <taxon>Actinomycetes</taxon>
        <taxon>Micrococcales</taxon>
        <taxon>Microbacteriaceae</taxon>
        <taxon>Rathayibacter</taxon>
    </lineage>
</organism>
<feature type="transmembrane region" description="Helical" evidence="1">
    <location>
        <begin position="76"/>
        <end position="96"/>
    </location>
</feature>
<dbReference type="KEGG" id="rfs:C1I64_07715"/>
<keyword evidence="1" id="KW-0812">Transmembrane</keyword>
<dbReference type="SUPFAM" id="SSF48317">
    <property type="entry name" value="Acid phosphatase/Vanadium-dependent haloperoxidase"/>
    <property type="match status" value="1"/>
</dbReference>
<dbReference type="Proteomes" id="UP000285317">
    <property type="component" value="Chromosome"/>
</dbReference>
<dbReference type="RefSeq" id="WP_127886829.1">
    <property type="nucleotide sequence ID" value="NZ_CP028137.1"/>
</dbReference>
<dbReference type="AlphaFoldDB" id="A0A3Q9UQV1"/>
<evidence type="ECO:0000256" key="1">
    <source>
        <dbReference type="SAM" id="Phobius"/>
    </source>
</evidence>
<feature type="transmembrane region" description="Helical" evidence="1">
    <location>
        <begin position="187"/>
        <end position="207"/>
    </location>
</feature>
<keyword evidence="1" id="KW-0472">Membrane</keyword>
<dbReference type="EMBL" id="CP028137">
    <property type="protein sequence ID" value="AZZ51950.1"/>
    <property type="molecule type" value="Genomic_DNA"/>
</dbReference>
<dbReference type="Pfam" id="PF01569">
    <property type="entry name" value="PAP2"/>
    <property type="match status" value="1"/>
</dbReference>
<feature type="transmembrane region" description="Helical" evidence="1">
    <location>
        <begin position="20"/>
        <end position="41"/>
    </location>
</feature>
<gene>
    <name evidence="3" type="ORF">C1I64_07715</name>
</gene>
<reference evidence="3 4" key="1">
    <citation type="submission" date="2018-03" db="EMBL/GenBank/DDBJ databases">
        <title>Bacteriophage NCPPB3778 and a type I-E CRISPR drive the evolution of the US Biological Select Agent, Rathayibacter toxicus.</title>
        <authorList>
            <person name="Davis E.W.II."/>
            <person name="Tabima J.F."/>
            <person name="Weisberg A.J."/>
            <person name="Dantas Lopes L."/>
            <person name="Wiseman M.S."/>
            <person name="Wiseman M.S."/>
            <person name="Pupko T."/>
            <person name="Belcher M.S."/>
            <person name="Sechler A.J."/>
            <person name="Tancos M.A."/>
            <person name="Schroeder B.K."/>
            <person name="Murray T.D."/>
            <person name="Luster D.G."/>
            <person name="Schneider W.L."/>
            <person name="Rogers E."/>
            <person name="Andreote F.D."/>
            <person name="Grunwald N.J."/>
            <person name="Putnam M.L."/>
            <person name="Chang J.H."/>
        </authorList>
    </citation>
    <scope>NUCLEOTIDE SEQUENCE [LARGE SCALE GENOMIC DNA]</scope>
    <source>
        <strain evidence="3 4">DSM 15932</strain>
    </source>
</reference>
<dbReference type="PANTHER" id="PTHR14969:SF13">
    <property type="entry name" value="AT30094P"/>
    <property type="match status" value="1"/>
</dbReference>
<evidence type="ECO:0000313" key="4">
    <source>
        <dbReference type="Proteomes" id="UP000285317"/>
    </source>
</evidence>
<sequence>MPNREPLADGAIAYRAARRWPLISAGLAVLLTGLLAALIFYREHDKPFGFDTAWMNEVIEHRSTFWLVPSLVMNSLGGGILGAIVVPLVVFVALLVWRGRWAATYFAIAAPLSGLLVQILKNAVGRPRPLEILVSADFGSFPSGHSANAATTALVLAIVFPLWWVRIAGALYTVAMMLSRTYLGAHWISDTVGGLLLGAGVALIVWAPLAVRLHTERVASPPPLWRRIDQRRALG</sequence>
<name>A0A3Q9UQV1_9MICO</name>
<dbReference type="Gene3D" id="1.20.144.10">
    <property type="entry name" value="Phosphatidic acid phosphatase type 2/haloperoxidase"/>
    <property type="match status" value="1"/>
</dbReference>
<accession>A0A3Q9UQV1</accession>
<proteinExistence type="predicted"/>
<evidence type="ECO:0000313" key="3">
    <source>
        <dbReference type="EMBL" id="AZZ51950.1"/>
    </source>
</evidence>
<dbReference type="SMART" id="SM00014">
    <property type="entry name" value="acidPPc"/>
    <property type="match status" value="1"/>
</dbReference>
<feature type="domain" description="Phosphatidic acid phosphatase type 2/haloperoxidase" evidence="2">
    <location>
        <begin position="103"/>
        <end position="206"/>
    </location>
</feature>
<keyword evidence="1" id="KW-1133">Transmembrane helix</keyword>
<feature type="transmembrane region" description="Helical" evidence="1">
    <location>
        <begin position="153"/>
        <end position="175"/>
    </location>
</feature>
<dbReference type="PANTHER" id="PTHR14969">
    <property type="entry name" value="SPHINGOSINE-1-PHOSPHATE PHOSPHOHYDROLASE"/>
    <property type="match status" value="1"/>
</dbReference>
<evidence type="ECO:0000259" key="2">
    <source>
        <dbReference type="SMART" id="SM00014"/>
    </source>
</evidence>
<dbReference type="InterPro" id="IPR000326">
    <property type="entry name" value="PAP2/HPO"/>
</dbReference>
<dbReference type="InterPro" id="IPR036938">
    <property type="entry name" value="PAP2/HPO_sf"/>
</dbReference>